<feature type="compositionally biased region" description="Gly residues" evidence="1">
    <location>
        <begin position="55"/>
        <end position="88"/>
    </location>
</feature>
<dbReference type="RefSeq" id="WP_092647363.1">
    <property type="nucleotide sequence ID" value="NZ_FNPX01000017.1"/>
</dbReference>
<feature type="compositionally biased region" description="Low complexity" evidence="1">
    <location>
        <begin position="89"/>
        <end position="104"/>
    </location>
</feature>
<evidence type="ECO:0000313" key="3">
    <source>
        <dbReference type="Proteomes" id="UP000198914"/>
    </source>
</evidence>
<dbReference type="AlphaFoldDB" id="A0A1H3THE9"/>
<evidence type="ECO:0000256" key="1">
    <source>
        <dbReference type="SAM" id="MobiDB-lite"/>
    </source>
</evidence>
<proteinExistence type="predicted"/>
<accession>A0A1H3THE9</accession>
<gene>
    <name evidence="2" type="ORF">SAMN05444004_11713</name>
</gene>
<reference evidence="3" key="1">
    <citation type="submission" date="2016-10" db="EMBL/GenBank/DDBJ databases">
        <authorList>
            <person name="Varghese N."/>
            <person name="Submissions S."/>
        </authorList>
    </citation>
    <scope>NUCLEOTIDE SEQUENCE [LARGE SCALE GENOMIC DNA]</scope>
    <source>
        <strain evidence="3">DSM 100420</strain>
    </source>
</reference>
<organism evidence="2 3">
    <name type="scientific">Jannaschia faecimaris</name>
    <dbReference type="NCBI Taxonomy" id="1244108"/>
    <lineage>
        <taxon>Bacteria</taxon>
        <taxon>Pseudomonadati</taxon>
        <taxon>Pseudomonadota</taxon>
        <taxon>Alphaproteobacteria</taxon>
        <taxon>Rhodobacterales</taxon>
        <taxon>Roseobacteraceae</taxon>
        <taxon>Jannaschia</taxon>
    </lineage>
</organism>
<dbReference type="EMBL" id="FNPX01000017">
    <property type="protein sequence ID" value="SDZ49417.1"/>
    <property type="molecule type" value="Genomic_DNA"/>
</dbReference>
<dbReference type="Proteomes" id="UP000198914">
    <property type="component" value="Unassembled WGS sequence"/>
</dbReference>
<protein>
    <submittedName>
        <fullName evidence="2">Uncharacterized protein</fullName>
    </submittedName>
</protein>
<name>A0A1H3THE9_9RHOB</name>
<sequence>MFKNLSAPLVRQMTSGLAVCTVLAGGIAAIDNTLLVGTAWAQDDDHEEGDHEEGAGGQGQGGQGQGGQGAQSGQGNQGGSGAGQGGPSGDSDGVGPQSGGPADTGDGGGKPSWAQEGIPEVELGRLSVARSPDQVLDRSLAEALANLTPEMVDFYNLDLGTMINELSLNWDNITIYDSPLQNLALMEDILEDGQTSLPGVTNSDGTLLAVFLGVASDKTVPITTDTVIAVTTILGHPLTDASAESLAVAAEAVRIAVLAGHG</sequence>
<feature type="region of interest" description="Disordered" evidence="1">
    <location>
        <begin position="44"/>
        <end position="115"/>
    </location>
</feature>
<dbReference type="STRING" id="1244108.SAMN05444004_11713"/>
<dbReference type="OrthoDB" id="1122998at2"/>
<evidence type="ECO:0000313" key="2">
    <source>
        <dbReference type="EMBL" id="SDZ49417.1"/>
    </source>
</evidence>
<keyword evidence="3" id="KW-1185">Reference proteome</keyword>